<proteinExistence type="predicted"/>
<dbReference type="InterPro" id="IPR000953">
    <property type="entry name" value="Chromo/chromo_shadow_dom"/>
</dbReference>
<dbReference type="InterPro" id="IPR016197">
    <property type="entry name" value="Chromo-like_dom_sf"/>
</dbReference>
<dbReference type="InterPro" id="IPR036397">
    <property type="entry name" value="RNaseH_sf"/>
</dbReference>
<dbReference type="InterPro" id="IPR050951">
    <property type="entry name" value="Retrovirus_Pol_polyprotein"/>
</dbReference>
<dbReference type="SUPFAM" id="SSF54160">
    <property type="entry name" value="Chromo domain-like"/>
    <property type="match status" value="1"/>
</dbReference>
<comment type="subcellular location">
    <subcellularLocation>
        <location evidence="1">Nucleus</location>
    </subcellularLocation>
</comment>
<dbReference type="SUPFAM" id="SSF53098">
    <property type="entry name" value="Ribonuclease H-like"/>
    <property type="match status" value="1"/>
</dbReference>
<dbReference type="GO" id="GO:0005634">
    <property type="term" value="C:nucleus"/>
    <property type="evidence" value="ECO:0007669"/>
    <property type="project" value="UniProtKB-SubCell"/>
</dbReference>
<feature type="non-terminal residue" evidence="3">
    <location>
        <position position="283"/>
    </location>
</feature>
<dbReference type="PANTHER" id="PTHR37984:SF5">
    <property type="entry name" value="PROTEIN NYNRIN-LIKE"/>
    <property type="match status" value="1"/>
</dbReference>
<dbReference type="InterPro" id="IPR023780">
    <property type="entry name" value="Chromo_domain"/>
</dbReference>
<dbReference type="Pfam" id="PF00385">
    <property type="entry name" value="Chromo"/>
    <property type="match status" value="1"/>
</dbReference>
<comment type="caution">
    <text evidence="3">The sequence shown here is derived from an EMBL/GenBank/DDBJ whole genome shotgun (WGS) entry which is preliminary data.</text>
</comment>
<dbReference type="EMBL" id="JAINUG010000784">
    <property type="protein sequence ID" value="KAJ8362051.1"/>
    <property type="molecule type" value="Genomic_DNA"/>
</dbReference>
<dbReference type="InterPro" id="IPR012337">
    <property type="entry name" value="RNaseH-like_sf"/>
</dbReference>
<organism evidence="3 4">
    <name type="scientific">Aldrovandia affinis</name>
    <dbReference type="NCBI Taxonomy" id="143900"/>
    <lineage>
        <taxon>Eukaryota</taxon>
        <taxon>Metazoa</taxon>
        <taxon>Chordata</taxon>
        <taxon>Craniata</taxon>
        <taxon>Vertebrata</taxon>
        <taxon>Euteleostomi</taxon>
        <taxon>Actinopterygii</taxon>
        <taxon>Neopterygii</taxon>
        <taxon>Teleostei</taxon>
        <taxon>Notacanthiformes</taxon>
        <taxon>Halosauridae</taxon>
        <taxon>Aldrovandia</taxon>
    </lineage>
</organism>
<keyword evidence="4" id="KW-1185">Reference proteome</keyword>
<feature type="non-terminal residue" evidence="3">
    <location>
        <position position="1"/>
    </location>
</feature>
<evidence type="ECO:0000313" key="3">
    <source>
        <dbReference type="EMBL" id="KAJ8362051.1"/>
    </source>
</evidence>
<dbReference type="Pfam" id="PF24626">
    <property type="entry name" value="SH3_Tf2-1"/>
    <property type="match status" value="1"/>
</dbReference>
<evidence type="ECO:0000259" key="2">
    <source>
        <dbReference type="PROSITE" id="PS50013"/>
    </source>
</evidence>
<sequence length="283" mass="32423">SGFHPETNGQTERYNQELGKGLRCLAEQTPATWSRSLPWVEYAHNSLPVSSTGISSFYCCLGYQPPLFPEEEKEVEVPSAKALISRARSTWRRTRVTLLRHVSAMKSQADRHRRPAPRYRVGQKVWLSAKDIPMQVSCKKLSPRFIGPYPIVRVITPSAIQLRLPPPLRRIHPVFHVSRLKPYLVSRFSPPVRTPPPLRLIEGGPVYTVRRLLDVRRRGRGRQFLVDWEGYGPEECSWVPERHIVDPPLIQEFLRGIRYRLVIRQVASLGGGYCHVSLSTFAC</sequence>
<dbReference type="Gene3D" id="3.30.420.10">
    <property type="entry name" value="Ribonuclease H-like superfamily/Ribonuclease H"/>
    <property type="match status" value="1"/>
</dbReference>
<gene>
    <name evidence="3" type="ORF">AAFF_G00400100</name>
</gene>
<dbReference type="Proteomes" id="UP001221898">
    <property type="component" value="Unassembled WGS sequence"/>
</dbReference>
<protein>
    <recommendedName>
        <fullName evidence="2">Chromo domain-containing protein</fullName>
    </recommendedName>
</protein>
<evidence type="ECO:0000256" key="1">
    <source>
        <dbReference type="ARBA" id="ARBA00004123"/>
    </source>
</evidence>
<dbReference type="InterPro" id="IPR056924">
    <property type="entry name" value="SH3_Tf2-1"/>
</dbReference>
<dbReference type="Gene3D" id="2.40.50.40">
    <property type="match status" value="1"/>
</dbReference>
<evidence type="ECO:0000313" key="4">
    <source>
        <dbReference type="Proteomes" id="UP001221898"/>
    </source>
</evidence>
<name>A0AAD7R5X0_9TELE</name>
<dbReference type="GO" id="GO:0003676">
    <property type="term" value="F:nucleic acid binding"/>
    <property type="evidence" value="ECO:0007669"/>
    <property type="project" value="InterPro"/>
</dbReference>
<dbReference type="SMART" id="SM00298">
    <property type="entry name" value="CHROMO"/>
    <property type="match status" value="1"/>
</dbReference>
<dbReference type="AlphaFoldDB" id="A0AAD7R5X0"/>
<accession>A0AAD7R5X0</accession>
<feature type="domain" description="Chromo" evidence="2">
    <location>
        <begin position="207"/>
        <end position="255"/>
    </location>
</feature>
<dbReference type="CDD" id="cd00024">
    <property type="entry name" value="CD_CSD"/>
    <property type="match status" value="1"/>
</dbReference>
<dbReference type="PANTHER" id="PTHR37984">
    <property type="entry name" value="PROTEIN CBG26694"/>
    <property type="match status" value="1"/>
</dbReference>
<dbReference type="PROSITE" id="PS50013">
    <property type="entry name" value="CHROMO_2"/>
    <property type="match status" value="1"/>
</dbReference>
<reference evidence="3" key="1">
    <citation type="journal article" date="2023" name="Science">
        <title>Genome structures resolve the early diversification of teleost fishes.</title>
        <authorList>
            <person name="Parey E."/>
            <person name="Louis A."/>
            <person name="Montfort J."/>
            <person name="Bouchez O."/>
            <person name="Roques C."/>
            <person name="Iampietro C."/>
            <person name="Lluch J."/>
            <person name="Castinel A."/>
            <person name="Donnadieu C."/>
            <person name="Desvignes T."/>
            <person name="Floi Bucao C."/>
            <person name="Jouanno E."/>
            <person name="Wen M."/>
            <person name="Mejri S."/>
            <person name="Dirks R."/>
            <person name="Jansen H."/>
            <person name="Henkel C."/>
            <person name="Chen W.J."/>
            <person name="Zahm M."/>
            <person name="Cabau C."/>
            <person name="Klopp C."/>
            <person name="Thompson A.W."/>
            <person name="Robinson-Rechavi M."/>
            <person name="Braasch I."/>
            <person name="Lecointre G."/>
            <person name="Bobe J."/>
            <person name="Postlethwait J.H."/>
            <person name="Berthelot C."/>
            <person name="Roest Crollius H."/>
            <person name="Guiguen Y."/>
        </authorList>
    </citation>
    <scope>NUCLEOTIDE SEQUENCE</scope>
    <source>
        <strain evidence="3">NC1722</strain>
    </source>
</reference>